<evidence type="ECO:0000313" key="2">
    <source>
        <dbReference type="Proteomes" id="UP000028870"/>
    </source>
</evidence>
<gene>
    <name evidence="1" type="ORF">BN977_04673</name>
</gene>
<reference evidence="1" key="2">
    <citation type="submission" date="2014-03" db="EMBL/GenBank/DDBJ databases">
        <authorList>
            <person name="Urmite Genomes"/>
        </authorList>
    </citation>
    <scope>NUCLEOTIDE SEQUENCE</scope>
    <source>
        <strain evidence="1">DSM 44829</strain>
    </source>
</reference>
<evidence type="ECO:0008006" key="3">
    <source>
        <dbReference type="Google" id="ProtNLM"/>
    </source>
</evidence>
<dbReference type="RefSeq" id="WP_024455538.1">
    <property type="nucleotide sequence ID" value="NZ_CCBB010000003.1"/>
</dbReference>
<dbReference type="EMBL" id="CCBB010000003">
    <property type="protein sequence ID" value="CDO09845.1"/>
    <property type="molecule type" value="Genomic_DNA"/>
</dbReference>
<comment type="caution">
    <text evidence="1">The sequence shown here is derived from an EMBL/GenBank/DDBJ whole genome shotgun (WGS) entry which is preliminary data.</text>
</comment>
<sequence length="139" mass="14937">MTPRVLITRPAGELLVHLQKRHGPLMFHQSGAGGDGSSPMCYLVGEFPIGDSDVLLGMLDVVSERQPFGVPVWVSGPQYPVWEHTQMVIDVVAGRGAGFSLEAGEGVRFLSRARIVSGLENTTCGAEEPDQTRAQHLNG</sequence>
<keyword evidence="2" id="KW-1185">Reference proteome</keyword>
<proteinExistence type="predicted"/>
<evidence type="ECO:0000313" key="1">
    <source>
        <dbReference type="EMBL" id="CDO09845.1"/>
    </source>
</evidence>
<protein>
    <recommendedName>
        <fullName evidence="3">DUF779 domain-containing protein</fullName>
    </recommendedName>
</protein>
<organism evidence="1 2">
    <name type="scientific">Mycolicibacterium cosmeticum</name>
    <dbReference type="NCBI Taxonomy" id="258533"/>
    <lineage>
        <taxon>Bacteria</taxon>
        <taxon>Bacillati</taxon>
        <taxon>Actinomycetota</taxon>
        <taxon>Actinomycetes</taxon>
        <taxon>Mycobacteriales</taxon>
        <taxon>Mycobacteriaceae</taxon>
        <taxon>Mycolicibacterium</taxon>
    </lineage>
</organism>
<dbReference type="Pfam" id="PF05610">
    <property type="entry name" value="DUF779"/>
    <property type="match status" value="1"/>
</dbReference>
<dbReference type="Proteomes" id="UP000028870">
    <property type="component" value="Unassembled WGS sequence"/>
</dbReference>
<reference evidence="1" key="1">
    <citation type="submission" date="2014-03" db="EMBL/GenBank/DDBJ databases">
        <title>Draft Genome Sequence of Mycobacterium cosmeticum DSM 44829.</title>
        <authorList>
            <person name="Croce O."/>
            <person name="Robert C."/>
            <person name="Raoult D."/>
            <person name="Drancourt M."/>
        </authorList>
    </citation>
    <scope>NUCLEOTIDE SEQUENCE [LARGE SCALE GENOMIC DNA]</scope>
    <source>
        <strain evidence="1">DSM 44829</strain>
    </source>
</reference>
<name>W9BLL2_MYCCO</name>
<dbReference type="OrthoDB" id="3725739at2"/>
<dbReference type="PIRSF" id="PIRSF009151">
    <property type="entry name" value="DUF779"/>
    <property type="match status" value="1"/>
</dbReference>
<dbReference type="InterPro" id="IPR008497">
    <property type="entry name" value="DUF779"/>
</dbReference>
<accession>W9BLL2</accession>
<dbReference type="STRING" id="258533.BN977_04673"/>
<dbReference type="eggNOG" id="COG3564">
    <property type="taxonomic scope" value="Bacteria"/>
</dbReference>
<dbReference type="AlphaFoldDB" id="W9BLL2"/>